<dbReference type="PANTHER" id="PTHR47609:SF1">
    <property type="entry name" value="MICOS COMPLEX SUBUNIT MIC25"/>
    <property type="match status" value="1"/>
</dbReference>
<dbReference type="InterPro" id="IPR042860">
    <property type="entry name" value="MIC25"/>
</dbReference>
<protein>
    <recommendedName>
        <fullName evidence="3">CHCH domain-containing protein</fullName>
    </recommendedName>
</protein>
<comment type="caution">
    <text evidence="1">The sequence shown here is derived from an EMBL/GenBank/DDBJ whole genome shotgun (WGS) entry which is preliminary data.</text>
</comment>
<dbReference type="GO" id="GO:0061617">
    <property type="term" value="C:MICOS complex"/>
    <property type="evidence" value="ECO:0007669"/>
    <property type="project" value="InterPro"/>
</dbReference>
<dbReference type="Proteomes" id="UP000287033">
    <property type="component" value="Unassembled WGS sequence"/>
</dbReference>
<sequence>MAQGAAEVKHVAVLPDDTINQRITSALTFLQHVDYYQLASAQFNEAAAIAEVRVKSRNYEPLCANLQSQILNCYQENPQLTLKCSGFAKEYRHCIREAQKMLLVNHG</sequence>
<dbReference type="AlphaFoldDB" id="A0A401SYU8"/>
<evidence type="ECO:0000313" key="2">
    <source>
        <dbReference type="Proteomes" id="UP000287033"/>
    </source>
</evidence>
<organism evidence="1 2">
    <name type="scientific">Chiloscyllium punctatum</name>
    <name type="common">Brownbanded bambooshark</name>
    <name type="synonym">Hemiscyllium punctatum</name>
    <dbReference type="NCBI Taxonomy" id="137246"/>
    <lineage>
        <taxon>Eukaryota</taxon>
        <taxon>Metazoa</taxon>
        <taxon>Chordata</taxon>
        <taxon>Craniata</taxon>
        <taxon>Vertebrata</taxon>
        <taxon>Chondrichthyes</taxon>
        <taxon>Elasmobranchii</taxon>
        <taxon>Galeomorphii</taxon>
        <taxon>Galeoidea</taxon>
        <taxon>Orectolobiformes</taxon>
        <taxon>Hemiscylliidae</taxon>
        <taxon>Chiloscyllium</taxon>
    </lineage>
</organism>
<proteinExistence type="predicted"/>
<dbReference type="OrthoDB" id="70030at2759"/>
<name>A0A401SYU8_CHIPU</name>
<accession>A0A401SYU8</accession>
<dbReference type="PANTHER" id="PTHR47609">
    <property type="entry name" value="MICOS COMPLEX SUBUNIT MIC25"/>
    <property type="match status" value="1"/>
</dbReference>
<evidence type="ECO:0000313" key="1">
    <source>
        <dbReference type="EMBL" id="GCC35568.1"/>
    </source>
</evidence>
<evidence type="ECO:0008006" key="3">
    <source>
        <dbReference type="Google" id="ProtNLM"/>
    </source>
</evidence>
<keyword evidence="2" id="KW-1185">Reference proteome</keyword>
<reference evidence="1 2" key="1">
    <citation type="journal article" date="2018" name="Nat. Ecol. Evol.">
        <title>Shark genomes provide insights into elasmobranch evolution and the origin of vertebrates.</title>
        <authorList>
            <person name="Hara Y"/>
            <person name="Yamaguchi K"/>
            <person name="Onimaru K"/>
            <person name="Kadota M"/>
            <person name="Koyanagi M"/>
            <person name="Keeley SD"/>
            <person name="Tatsumi K"/>
            <person name="Tanaka K"/>
            <person name="Motone F"/>
            <person name="Kageyama Y"/>
            <person name="Nozu R"/>
            <person name="Adachi N"/>
            <person name="Nishimura O"/>
            <person name="Nakagawa R"/>
            <person name="Tanegashima C"/>
            <person name="Kiyatake I"/>
            <person name="Matsumoto R"/>
            <person name="Murakumo K"/>
            <person name="Nishida K"/>
            <person name="Terakita A"/>
            <person name="Kuratani S"/>
            <person name="Sato K"/>
            <person name="Hyodo S Kuraku.S."/>
        </authorList>
    </citation>
    <scope>NUCLEOTIDE SEQUENCE [LARGE SCALE GENOMIC DNA]</scope>
</reference>
<dbReference type="EMBL" id="BEZZ01000716">
    <property type="protein sequence ID" value="GCC35568.1"/>
    <property type="molecule type" value="Genomic_DNA"/>
</dbReference>
<dbReference type="STRING" id="137246.A0A401SYU8"/>
<dbReference type="OMA" id="HCIREAQ"/>
<gene>
    <name evidence="1" type="ORF">chiPu_0014053</name>
</gene>
<dbReference type="PROSITE" id="PS51808">
    <property type="entry name" value="CHCH"/>
    <property type="match status" value="1"/>
</dbReference>